<dbReference type="RefSeq" id="WP_062370110.1">
    <property type="nucleotide sequence ID" value="NZ_CP007140.1"/>
</dbReference>
<dbReference type="PATRIC" id="fig|1432656.3.peg.126"/>
<dbReference type="Proteomes" id="UP000062043">
    <property type="component" value="Chromosome"/>
</dbReference>
<reference evidence="7 8" key="1">
    <citation type="submission" date="2014-01" db="EMBL/GenBank/DDBJ databases">
        <title>Genome sequencing of Thermococcus guaymasensis.</title>
        <authorList>
            <person name="Zhang X."/>
            <person name="Alvare G."/>
            <person name="Fristensky B."/>
            <person name="Chen L."/>
            <person name="Suen T."/>
            <person name="Chen Q."/>
            <person name="Ma K."/>
        </authorList>
    </citation>
    <scope>NUCLEOTIDE SEQUENCE [LARGE SCALE GENOMIC DNA]</scope>
    <source>
        <strain evidence="7 8">DSM 11113</strain>
    </source>
</reference>
<dbReference type="PANTHER" id="PTHR43649">
    <property type="entry name" value="ARABINOSE-BINDING PROTEIN-RELATED"/>
    <property type="match status" value="1"/>
</dbReference>
<evidence type="ECO:0000256" key="3">
    <source>
        <dbReference type="ARBA" id="ARBA00023136"/>
    </source>
</evidence>
<name>A0A0X1KI00_9EURY</name>
<evidence type="ECO:0000256" key="2">
    <source>
        <dbReference type="ARBA" id="ARBA00022729"/>
    </source>
</evidence>
<evidence type="ECO:0000313" key="7">
    <source>
        <dbReference type="EMBL" id="AJC70870.1"/>
    </source>
</evidence>
<keyword evidence="5" id="KW-0449">Lipoprotein</keyword>
<feature type="region of interest" description="Disordered" evidence="6">
    <location>
        <begin position="28"/>
        <end position="49"/>
    </location>
</feature>
<dbReference type="PANTHER" id="PTHR43649:SF33">
    <property type="entry name" value="POLYGALACTURONAN_RHAMNOGALACTURONAN-BINDING PROTEIN YTCQ"/>
    <property type="match status" value="1"/>
</dbReference>
<keyword evidence="4" id="KW-0564">Palmitate</keyword>
<dbReference type="GeneID" id="27134172"/>
<feature type="compositionally biased region" description="Low complexity" evidence="6">
    <location>
        <begin position="29"/>
        <end position="49"/>
    </location>
</feature>
<evidence type="ECO:0000313" key="8">
    <source>
        <dbReference type="Proteomes" id="UP000062043"/>
    </source>
</evidence>
<gene>
    <name evidence="7" type="ORF">X802_00645</name>
</gene>
<evidence type="ECO:0000256" key="6">
    <source>
        <dbReference type="SAM" id="MobiDB-lite"/>
    </source>
</evidence>
<dbReference type="InterPro" id="IPR050490">
    <property type="entry name" value="Bact_solute-bd_prot1"/>
</dbReference>
<evidence type="ECO:0000256" key="4">
    <source>
        <dbReference type="ARBA" id="ARBA00023139"/>
    </source>
</evidence>
<keyword evidence="8" id="KW-1185">Reference proteome</keyword>
<sequence>MKRVFGLLLIGLMAFAVVASGCIGGGGTTTTSSSKSATTPTSSSTTTTKAGGKVVWASTQLVPPAERAFILNTVLPDFKKQTGIDVQFVPISQFDLSTRLAAEEKSGKVTISVVGDLHGALDYYDSEGWLMDLSNMPELKGRTFISTFEKYSVIRGKKVYIPWMSATYVMVVNKEAFQYLPDGLTQEDVMKGTDKWTYDAFLAWSKNIHEKTGKKLVGFPVKGLFHRFLHGYLYPSYTGYEVKKFESSEAIEMWNYLKDLWQYVNPSSTTWDEMADPLLRGDVLIAWDHTARIKDAITKEPDKFVVVPVPRGPKGRGFILVVAGLAIPKGAPNKDAAWKLIDYLTTPKVQAETLSETGFFPVVEEASEELPEGPLKVLAKGVAAQESTSDALVVMIPNLGEYGGQFGDLYKEAFRRIVLEGQDPEQVTKDVGAQLHNLFQKAGVPEP</sequence>
<keyword evidence="1" id="KW-1003">Cell membrane</keyword>
<dbReference type="EMBL" id="CP007140">
    <property type="protein sequence ID" value="AJC70870.1"/>
    <property type="molecule type" value="Genomic_DNA"/>
</dbReference>
<evidence type="ECO:0000256" key="1">
    <source>
        <dbReference type="ARBA" id="ARBA00022475"/>
    </source>
</evidence>
<dbReference type="STRING" id="1432656.X802_00645"/>
<accession>A0A0X1KI00</accession>
<keyword evidence="3" id="KW-0472">Membrane</keyword>
<keyword evidence="2" id="KW-0732">Signal</keyword>
<protein>
    <submittedName>
        <fullName evidence="7">ABC transporter substrate-binding protein</fullName>
    </submittedName>
</protein>
<dbReference type="Pfam" id="PF01547">
    <property type="entry name" value="SBP_bac_1"/>
    <property type="match status" value="1"/>
</dbReference>
<evidence type="ECO:0000256" key="5">
    <source>
        <dbReference type="ARBA" id="ARBA00023288"/>
    </source>
</evidence>
<dbReference type="Gene3D" id="3.40.190.10">
    <property type="entry name" value="Periplasmic binding protein-like II"/>
    <property type="match status" value="1"/>
</dbReference>
<dbReference type="OrthoDB" id="84725at2157"/>
<dbReference type="InterPro" id="IPR006059">
    <property type="entry name" value="SBP"/>
</dbReference>
<dbReference type="AlphaFoldDB" id="A0A0X1KI00"/>
<dbReference type="SUPFAM" id="SSF53850">
    <property type="entry name" value="Periplasmic binding protein-like II"/>
    <property type="match status" value="1"/>
</dbReference>
<dbReference type="KEGG" id="tgy:X802_00645"/>
<proteinExistence type="predicted"/>
<dbReference type="PROSITE" id="PS51257">
    <property type="entry name" value="PROKAR_LIPOPROTEIN"/>
    <property type="match status" value="1"/>
</dbReference>
<organism evidence="7 8">
    <name type="scientific">Thermococcus guaymasensis DSM 11113</name>
    <dbReference type="NCBI Taxonomy" id="1432656"/>
    <lineage>
        <taxon>Archaea</taxon>
        <taxon>Methanobacteriati</taxon>
        <taxon>Methanobacteriota</taxon>
        <taxon>Thermococci</taxon>
        <taxon>Thermococcales</taxon>
        <taxon>Thermococcaceae</taxon>
        <taxon>Thermococcus</taxon>
    </lineage>
</organism>